<reference evidence="2 3" key="1">
    <citation type="submission" date="2015-09" db="EMBL/GenBank/DDBJ databases">
        <title>Sorangium comparison.</title>
        <authorList>
            <person name="Zaburannyi N."/>
            <person name="Bunk B."/>
            <person name="Overmann J."/>
            <person name="Mueller R."/>
        </authorList>
    </citation>
    <scope>NUCLEOTIDE SEQUENCE [LARGE SCALE GENOMIC DNA]</scope>
    <source>
        <strain evidence="2 3">So ce26</strain>
    </source>
</reference>
<evidence type="ECO:0000256" key="1">
    <source>
        <dbReference type="SAM" id="SignalP"/>
    </source>
</evidence>
<dbReference type="Gene3D" id="2.60.40.10">
    <property type="entry name" value="Immunoglobulins"/>
    <property type="match status" value="1"/>
</dbReference>
<dbReference type="EMBL" id="CP012673">
    <property type="protein sequence ID" value="AUX47795.1"/>
    <property type="molecule type" value="Genomic_DNA"/>
</dbReference>
<sequence>MRRYTILASGWMLALVGAGCAEIPETVSSETPDKVWCSVRKTECAVWLKDADGKTTSDSGPRNRPPVPDAGEDLVVAAAPGTCEATVTLDGRVSDPDDNVRMVAWSSEAASLGKALSVQATLPVGEHVLKLRAFDLSGAYTYDDVTVTVTGEALPEFVSPAPSVDVSRCAPGTAAVTLDVPEASDPCSGGAAVVTGRVILVNGEPADIPVVDGRATLPPGTSTVEWTATNGSGSATFRQEVHVGAEPTLFATGALKIGHEVQLTAEGGQLGSAMNVGNEPTILENRPAPLFLGSLGAQVTIVDDFWGVIVLPNGTLRLHNQSMGSSRGRFYARAIDVQPNARVEHDDVFCR</sequence>
<proteinExistence type="predicted"/>
<protein>
    <recommendedName>
        <fullName evidence="4">Secreted protein</fullName>
    </recommendedName>
</protein>
<gene>
    <name evidence="2" type="ORF">SOCE26_093190</name>
</gene>
<accession>A0A2L0F887</accession>
<feature type="signal peptide" evidence="1">
    <location>
        <begin position="1"/>
        <end position="20"/>
    </location>
</feature>
<evidence type="ECO:0000313" key="3">
    <source>
        <dbReference type="Proteomes" id="UP000238348"/>
    </source>
</evidence>
<dbReference type="AlphaFoldDB" id="A0A2L0F887"/>
<dbReference type="Proteomes" id="UP000238348">
    <property type="component" value="Chromosome"/>
</dbReference>
<keyword evidence="1" id="KW-0732">Signal</keyword>
<organism evidence="2 3">
    <name type="scientific">Sorangium cellulosum</name>
    <name type="common">Polyangium cellulosum</name>
    <dbReference type="NCBI Taxonomy" id="56"/>
    <lineage>
        <taxon>Bacteria</taxon>
        <taxon>Pseudomonadati</taxon>
        <taxon>Myxococcota</taxon>
        <taxon>Polyangia</taxon>
        <taxon>Polyangiales</taxon>
        <taxon>Polyangiaceae</taxon>
        <taxon>Sorangium</taxon>
    </lineage>
</organism>
<name>A0A2L0F887_SORCE</name>
<dbReference type="InterPro" id="IPR013783">
    <property type="entry name" value="Ig-like_fold"/>
</dbReference>
<evidence type="ECO:0008006" key="4">
    <source>
        <dbReference type="Google" id="ProtNLM"/>
    </source>
</evidence>
<feature type="chain" id="PRO_5014960062" description="Secreted protein" evidence="1">
    <location>
        <begin position="21"/>
        <end position="351"/>
    </location>
</feature>
<dbReference type="PROSITE" id="PS51257">
    <property type="entry name" value="PROKAR_LIPOPROTEIN"/>
    <property type="match status" value="1"/>
</dbReference>
<evidence type="ECO:0000313" key="2">
    <source>
        <dbReference type="EMBL" id="AUX47795.1"/>
    </source>
</evidence>